<name>A0A9W9EX63_9EURO</name>
<dbReference type="InterPro" id="IPR021822">
    <property type="entry name" value="DUF3405"/>
</dbReference>
<evidence type="ECO:0000313" key="2">
    <source>
        <dbReference type="Proteomes" id="UP001149074"/>
    </source>
</evidence>
<reference evidence="1" key="2">
    <citation type="journal article" date="2023" name="IMA Fungus">
        <title>Comparative genomic study of the Penicillium genus elucidates a diverse pangenome and 15 lateral gene transfer events.</title>
        <authorList>
            <person name="Petersen C."/>
            <person name="Sorensen T."/>
            <person name="Nielsen M.R."/>
            <person name="Sondergaard T.E."/>
            <person name="Sorensen J.L."/>
            <person name="Fitzpatrick D.A."/>
            <person name="Frisvad J.C."/>
            <person name="Nielsen K.L."/>
        </authorList>
    </citation>
    <scope>NUCLEOTIDE SEQUENCE</scope>
    <source>
        <strain evidence="1">IBT 30761</strain>
    </source>
</reference>
<dbReference type="GeneID" id="81359754"/>
<dbReference type="RefSeq" id="XP_056471581.1">
    <property type="nucleotide sequence ID" value="XM_056620775.1"/>
</dbReference>
<keyword evidence="2" id="KW-1185">Reference proteome</keyword>
<dbReference type="Pfam" id="PF11885">
    <property type="entry name" value="DUF3405"/>
    <property type="match status" value="1"/>
</dbReference>
<reference evidence="1" key="1">
    <citation type="submission" date="2022-11" db="EMBL/GenBank/DDBJ databases">
        <authorList>
            <person name="Petersen C."/>
        </authorList>
    </citation>
    <scope>NUCLEOTIDE SEQUENCE</scope>
    <source>
        <strain evidence="1">IBT 30761</strain>
    </source>
</reference>
<proteinExistence type="predicted"/>
<dbReference type="PANTHER" id="PTHR36205:SF4">
    <property type="match status" value="1"/>
</dbReference>
<evidence type="ECO:0000313" key="1">
    <source>
        <dbReference type="EMBL" id="KAJ5089599.1"/>
    </source>
</evidence>
<dbReference type="AlphaFoldDB" id="A0A9W9EX63"/>
<organism evidence="1 2">
    <name type="scientific">Penicillium argentinense</name>
    <dbReference type="NCBI Taxonomy" id="1131581"/>
    <lineage>
        <taxon>Eukaryota</taxon>
        <taxon>Fungi</taxon>
        <taxon>Dikarya</taxon>
        <taxon>Ascomycota</taxon>
        <taxon>Pezizomycotina</taxon>
        <taxon>Eurotiomycetes</taxon>
        <taxon>Eurotiomycetidae</taxon>
        <taxon>Eurotiales</taxon>
        <taxon>Aspergillaceae</taxon>
        <taxon>Penicillium</taxon>
    </lineage>
</organism>
<gene>
    <name evidence="1" type="ORF">N7532_008283</name>
</gene>
<accession>A0A9W9EX63</accession>
<dbReference type="Proteomes" id="UP001149074">
    <property type="component" value="Unassembled WGS sequence"/>
</dbReference>
<dbReference type="EMBL" id="JAPQKI010000009">
    <property type="protein sequence ID" value="KAJ5089599.1"/>
    <property type="molecule type" value="Genomic_DNA"/>
</dbReference>
<dbReference type="PANTHER" id="PTHR36205">
    <property type="entry name" value="CHROMOSOME 19, WHOLE GENOME SHOTGUN SEQUENCE"/>
    <property type="match status" value="1"/>
</dbReference>
<comment type="caution">
    <text evidence="1">The sequence shown here is derived from an EMBL/GenBank/DDBJ whole genome shotgun (WGS) entry which is preliminary data.</text>
</comment>
<dbReference type="OrthoDB" id="3353407at2759"/>
<sequence>MSPILAIRSKSPMRFRTRRSLRLRPATWMRWLGCLVFALIVIETYSCLSAHPELSLLSIFGSCQKPGVIRPGQYRETYGIQYVPGNPEDDESTLEMEVDVDDMGFVHSKRDERFYLGGTLTLTSTNVFNFPDDPPHPTPSIYDPYPDYNSKKWKKENHGVFRPCLGPRGRDLDRTRFEDMMLVYKGNQIGFPEPRFGSYEAMELDGNVCTDRYSRFGAYGYDEESQEDVTGFTRPPQVPWSDIDWYQLQSLCFERNADRYHPSSLINHSGVRPLSFELRQPPRKTYDSYDVPLPGQKRYHSRSALLIRAWHTMIWTANHREYLRALIMELSLHSGAEYEVFLLIHVKDDDLPIFSDARTMDRLRKSIPPEFRSMALFFNNKLLEAWYPKIAEHSPILQHHQPLEIFSQLYPNFDFYWQLEMDGRHTGHVYHFLDKVISFAKKQPRKYLWERNAYFYTPGTHGPWENFSQLVDESLKEISDNTVWGPIFGTGIRPLGPDPPTTRPADDNYTWGVGEEADMITFLPIFSPKDTSWTFPDMIWNFRYGLDTPRRAAVITMGRYSRRLLDLIHNAQATKGLGLASEMTGASWAMYHGLKAVHVPHPIYADGQWTPDELARIYNRGAPENINGGPDSIWNFDHLYDHIMYRLSYMFTTHTAEDLYRRWLGFRTAENEGGEEGMSCLLLVPPHVLDTNIGVFTVNRNPLRSALLPFDVSSYCQEYREEIWA</sequence>
<protein>
    <submittedName>
        <fullName evidence="1">Uncharacterized protein</fullName>
    </submittedName>
</protein>